<dbReference type="AlphaFoldDB" id="G8R778"/>
<dbReference type="Proteomes" id="UP000005631">
    <property type="component" value="Chromosome"/>
</dbReference>
<dbReference type="SUPFAM" id="SSF52172">
    <property type="entry name" value="CheY-like"/>
    <property type="match status" value="1"/>
</dbReference>
<keyword evidence="4" id="KW-1185">Reference proteome</keyword>
<evidence type="ECO:0000313" key="4">
    <source>
        <dbReference type="Proteomes" id="UP000005631"/>
    </source>
</evidence>
<dbReference type="Pfam" id="PF00072">
    <property type="entry name" value="Response_reg"/>
    <property type="match status" value="1"/>
</dbReference>
<dbReference type="KEGG" id="oho:Oweho_3537"/>
<dbReference type="GO" id="GO:0000160">
    <property type="term" value="P:phosphorelay signal transduction system"/>
    <property type="evidence" value="ECO:0007669"/>
    <property type="project" value="InterPro"/>
</dbReference>
<dbReference type="eggNOG" id="COG0784">
    <property type="taxonomic scope" value="Bacteria"/>
</dbReference>
<evidence type="ECO:0000313" key="3">
    <source>
        <dbReference type="EMBL" id="AEV34485.1"/>
    </source>
</evidence>
<evidence type="ECO:0000259" key="2">
    <source>
        <dbReference type="PROSITE" id="PS50110"/>
    </source>
</evidence>
<dbReference type="OrthoDB" id="673128at2"/>
<dbReference type="HOGENOM" id="CLU_000445_69_17_10"/>
<dbReference type="PANTHER" id="PTHR44520:SF2">
    <property type="entry name" value="RESPONSE REGULATOR RCP1"/>
    <property type="match status" value="1"/>
</dbReference>
<dbReference type="EMBL" id="CP003156">
    <property type="protein sequence ID" value="AEV34485.1"/>
    <property type="molecule type" value="Genomic_DNA"/>
</dbReference>
<dbReference type="InterPro" id="IPR011006">
    <property type="entry name" value="CheY-like_superfamily"/>
</dbReference>
<dbReference type="STRING" id="926562.Oweho_3537"/>
<sequence>MNLEEVNLVMLIDDSHTDRFIHKKLLEIYSIGKEVIEFSGAREAIDYLNDAKNEGNKLPDVILLDVLMPEMNGFDFLTSIKSVYPKLVKPPVIYMLSSTDDESDLKRARSIKMVQKLLRKPFSPETLIKALSEL</sequence>
<dbReference type="Gene3D" id="3.40.50.2300">
    <property type="match status" value="1"/>
</dbReference>
<protein>
    <submittedName>
        <fullName evidence="3">CheY-like receiver domain-containing protein</fullName>
    </submittedName>
</protein>
<feature type="domain" description="Response regulatory" evidence="2">
    <location>
        <begin position="8"/>
        <end position="134"/>
    </location>
</feature>
<proteinExistence type="predicted"/>
<reference evidence="3" key="1">
    <citation type="journal article" date="2012" name="Stand. Genomic Sci.">
        <title>Genome sequence of the orange-pigmented seawater bacterium Owenweeksia hongkongensis type strain (UST20020801(T)).</title>
        <authorList>
            <person name="Riedel T."/>
            <person name="Held B."/>
            <person name="Nolan M."/>
            <person name="Lucas S."/>
            <person name="Lapidus A."/>
            <person name="Tice H."/>
            <person name="Del Rio T.G."/>
            <person name="Cheng J.F."/>
            <person name="Han C."/>
            <person name="Tapia R."/>
            <person name="Goodwin L.A."/>
            <person name="Pitluck S."/>
            <person name="Liolios K."/>
            <person name="Mavromatis K."/>
            <person name="Pagani I."/>
            <person name="Ivanova N."/>
            <person name="Mikhailova N."/>
            <person name="Pati A."/>
            <person name="Chen A."/>
            <person name="Palaniappan K."/>
            <person name="Rohde M."/>
            <person name="Tindall B.J."/>
            <person name="Detter J.C."/>
            <person name="Goker M."/>
            <person name="Woyke T."/>
            <person name="Bristow J."/>
            <person name="Eisen J.A."/>
            <person name="Markowitz V."/>
            <person name="Hugenholtz P."/>
            <person name="Klenk H.P."/>
            <person name="Kyrpides N.C."/>
        </authorList>
    </citation>
    <scope>NUCLEOTIDE SEQUENCE</scope>
    <source>
        <strain evidence="3">DSM 17368</strain>
    </source>
</reference>
<dbReference type="RefSeq" id="WP_014203832.1">
    <property type="nucleotide sequence ID" value="NC_016599.1"/>
</dbReference>
<keyword evidence="1" id="KW-0597">Phosphoprotein</keyword>
<organism evidence="3 4">
    <name type="scientific">Owenweeksia hongkongensis (strain DSM 17368 / CIP 108786 / JCM 12287 / NRRL B-23963 / UST20020801)</name>
    <dbReference type="NCBI Taxonomy" id="926562"/>
    <lineage>
        <taxon>Bacteria</taxon>
        <taxon>Pseudomonadati</taxon>
        <taxon>Bacteroidota</taxon>
        <taxon>Flavobacteriia</taxon>
        <taxon>Flavobacteriales</taxon>
        <taxon>Owenweeksiaceae</taxon>
        <taxon>Owenweeksia</taxon>
    </lineage>
</organism>
<name>G8R778_OWEHD</name>
<accession>G8R778</accession>
<feature type="modified residue" description="4-aspartylphosphate" evidence="1">
    <location>
        <position position="65"/>
    </location>
</feature>
<dbReference type="InterPro" id="IPR001789">
    <property type="entry name" value="Sig_transdc_resp-reg_receiver"/>
</dbReference>
<dbReference type="InterPro" id="IPR052893">
    <property type="entry name" value="TCS_response_regulator"/>
</dbReference>
<dbReference type="PROSITE" id="PS50110">
    <property type="entry name" value="RESPONSE_REGULATORY"/>
    <property type="match status" value="1"/>
</dbReference>
<dbReference type="SMART" id="SM00448">
    <property type="entry name" value="REC"/>
    <property type="match status" value="1"/>
</dbReference>
<evidence type="ECO:0000256" key="1">
    <source>
        <dbReference type="PROSITE-ProRule" id="PRU00169"/>
    </source>
</evidence>
<gene>
    <name evidence="3" type="ordered locus">Oweho_3537</name>
</gene>
<dbReference type="PANTHER" id="PTHR44520">
    <property type="entry name" value="RESPONSE REGULATOR RCP1-RELATED"/>
    <property type="match status" value="1"/>
</dbReference>